<dbReference type="GO" id="GO:0019221">
    <property type="term" value="P:cytokine-mediated signaling pathway"/>
    <property type="evidence" value="ECO:0007669"/>
    <property type="project" value="TreeGrafter"/>
</dbReference>
<dbReference type="RefSeq" id="XP_020819237.1">
    <property type="nucleotide sequence ID" value="XM_020963578.1"/>
</dbReference>
<dbReference type="GO" id="GO:0010628">
    <property type="term" value="P:positive regulation of gene expression"/>
    <property type="evidence" value="ECO:0007669"/>
    <property type="project" value="TreeGrafter"/>
</dbReference>
<reference evidence="6" key="1">
    <citation type="submission" date="2025-08" db="UniProtKB">
        <authorList>
            <consortium name="RefSeq"/>
        </authorList>
    </citation>
    <scope>IDENTIFICATION</scope>
    <source>
        <tissue evidence="6">Spleen</tissue>
    </source>
</reference>
<dbReference type="Proteomes" id="UP000515140">
    <property type="component" value="Unplaced"/>
</dbReference>
<dbReference type="InterPro" id="IPR000975">
    <property type="entry name" value="IL-1_fam"/>
</dbReference>
<dbReference type="GeneID" id="110192426"/>
<dbReference type="GO" id="GO:0002437">
    <property type="term" value="P:inflammatory response to antigenic stimulus"/>
    <property type="evidence" value="ECO:0007669"/>
    <property type="project" value="TreeGrafter"/>
</dbReference>
<name>A0A6P5IAE0_PHACI</name>
<evidence type="ECO:0000256" key="1">
    <source>
        <dbReference type="ARBA" id="ARBA00004613"/>
    </source>
</evidence>
<dbReference type="InterPro" id="IPR008996">
    <property type="entry name" value="IL1/FGF"/>
</dbReference>
<dbReference type="InParanoid" id="A0A6P5IAE0"/>
<dbReference type="GO" id="GO:0071222">
    <property type="term" value="P:cellular response to lipopolysaccharide"/>
    <property type="evidence" value="ECO:0007669"/>
    <property type="project" value="TreeGrafter"/>
</dbReference>
<accession>A0A6P5IAE0</accession>
<keyword evidence="5" id="KW-1185">Reference proteome</keyword>
<evidence type="ECO:0000256" key="3">
    <source>
        <dbReference type="ARBA" id="ARBA00022525"/>
    </source>
</evidence>
<dbReference type="KEGG" id="pcw:110192426"/>
<evidence type="ECO:0000313" key="5">
    <source>
        <dbReference type="Proteomes" id="UP000515140"/>
    </source>
</evidence>
<dbReference type="PANTHER" id="PTHR10078">
    <property type="entry name" value="INTERLEUKIN-1 FAMILY MEMBER"/>
    <property type="match status" value="1"/>
</dbReference>
<keyword evidence="3 4" id="KW-0964">Secreted</keyword>
<sequence>MVDNIGSQAKAVEQPVFRGIRDIYQQVLVLQDKTIIAVPEDGNVIPISLMNIPCRDESLEKDKGNPIYLGIAETQLCLCCENSRGQPILKLEERDIMELYRTQKAEKSFVFYRNETGNISTFESAAYPGWFICSAVEKGKPITITKDVGRDNTAFYFDLRD</sequence>
<dbReference type="FunFam" id="2.80.10.50:FF:000013">
    <property type="entry name" value="Interleukin-1"/>
    <property type="match status" value="1"/>
</dbReference>
<evidence type="ECO:0000256" key="4">
    <source>
        <dbReference type="RuleBase" id="RU003753"/>
    </source>
</evidence>
<dbReference type="Gene3D" id="2.80.10.50">
    <property type="match status" value="1"/>
</dbReference>
<comment type="similarity">
    <text evidence="2 4">Belongs to the IL-1 family.</text>
</comment>
<organism evidence="5 6">
    <name type="scientific">Phascolarctos cinereus</name>
    <name type="common">Koala</name>
    <dbReference type="NCBI Taxonomy" id="38626"/>
    <lineage>
        <taxon>Eukaryota</taxon>
        <taxon>Metazoa</taxon>
        <taxon>Chordata</taxon>
        <taxon>Craniata</taxon>
        <taxon>Vertebrata</taxon>
        <taxon>Euteleostomi</taxon>
        <taxon>Mammalia</taxon>
        <taxon>Metatheria</taxon>
        <taxon>Diprotodontia</taxon>
        <taxon>Phascolarctidae</taxon>
        <taxon>Phascolarctos</taxon>
    </lineage>
</organism>
<dbReference type="SUPFAM" id="SSF50353">
    <property type="entry name" value="Cytokine"/>
    <property type="match status" value="1"/>
</dbReference>
<dbReference type="PRINTS" id="PR00264">
    <property type="entry name" value="INTERLEUKIN1"/>
</dbReference>
<dbReference type="PRINTS" id="PR01360">
    <property type="entry name" value="INTRLEUKIN1X"/>
</dbReference>
<protein>
    <recommendedName>
        <fullName evidence="4">Interleukin-1</fullName>
    </recommendedName>
</protein>
<evidence type="ECO:0000256" key="2">
    <source>
        <dbReference type="ARBA" id="ARBA00010448"/>
    </source>
</evidence>
<dbReference type="SMART" id="SM00125">
    <property type="entry name" value="IL1"/>
    <property type="match status" value="1"/>
</dbReference>
<dbReference type="GO" id="GO:0005125">
    <property type="term" value="F:cytokine activity"/>
    <property type="evidence" value="ECO:0007669"/>
    <property type="project" value="UniProtKB-UniRule"/>
</dbReference>
<dbReference type="GO" id="GO:0005615">
    <property type="term" value="C:extracellular space"/>
    <property type="evidence" value="ECO:0007669"/>
    <property type="project" value="InterPro"/>
</dbReference>
<dbReference type="CDD" id="cd23300">
    <property type="entry name" value="beta-trefoil_IL36"/>
    <property type="match status" value="1"/>
</dbReference>
<evidence type="ECO:0000313" key="6">
    <source>
        <dbReference type="RefSeq" id="XP_020819237.1"/>
    </source>
</evidence>
<gene>
    <name evidence="6" type="primary">LOC110192426</name>
</gene>
<dbReference type="AlphaFoldDB" id="A0A6P5IAE0"/>
<dbReference type="PANTHER" id="PTHR10078:SF27">
    <property type="entry name" value="INTERLEUKIN-36 GAMMA"/>
    <property type="match status" value="1"/>
</dbReference>
<comment type="subcellular location">
    <subcellularLocation>
        <location evidence="1 4">Secreted</location>
    </subcellularLocation>
</comment>
<dbReference type="Pfam" id="PF00340">
    <property type="entry name" value="IL1"/>
    <property type="match status" value="1"/>
</dbReference>
<dbReference type="GO" id="GO:0005149">
    <property type="term" value="F:interleukin-1 receptor binding"/>
    <property type="evidence" value="ECO:0007669"/>
    <property type="project" value="UniProtKB-UniRule"/>
</dbReference>
<dbReference type="InterPro" id="IPR003297">
    <property type="entry name" value="IL-1RA/IL-36"/>
</dbReference>
<proteinExistence type="inferred from homology"/>